<evidence type="ECO:0000256" key="2">
    <source>
        <dbReference type="ARBA" id="ARBA00022729"/>
    </source>
</evidence>
<sequence length="473" mass="52916">MAKANITDSVGVNWGRQTTQKLLPSMVVDMLLTNGIGKVKLFSAQSIALDAFAGTNIQVTIAVPNNDLQIMKDKDNATNWVRTSITQNWNDFKFKYVVVGNEPFSLDEKDDTYRKDVLPAFQLIQGALDEAGFGDKIKVTVPHFLDVLKLGSTKPSEAGHFRDEVKDAMIQMLEHLNASGAPFMATINPIYLLQKYNYSLEFAFFDGEDPNSTITDGDITYTNMFDAAYDAFVWSLKNAGFPNMKIVIGQIGWPTDGDPNCNIANAKRFYDGFLKKMASDQGTPLRPGPLEAYFYNLVDENRIDTSRGMFQRHWGIYNYDGTPKFQLDFSGKGHAMALYPAKGVVYLPKRWCVFTNDFSDLAKVNRNFEFACNQSDCSSLVYGGSCNNLDYEGNISYAFNMFFQTRSQKANDAACKFEDISRIVTTDPSQGECKFPVEVLSSIADKTSEASELTINVELLVIFYAIFGIILMN</sequence>
<comment type="caution">
    <text evidence="8">The sequence shown here is derived from an EMBL/GenBank/DDBJ whole genome shotgun (WGS) entry which is preliminary data.</text>
</comment>
<keyword evidence="3" id="KW-0378">Hydrolase</keyword>
<dbReference type="Pfam" id="PF07983">
    <property type="entry name" value="X8"/>
    <property type="match status" value="1"/>
</dbReference>
<evidence type="ECO:0000256" key="1">
    <source>
        <dbReference type="ARBA" id="ARBA00008773"/>
    </source>
</evidence>
<comment type="similarity">
    <text evidence="1 6">Belongs to the glycosyl hydrolase 17 family.</text>
</comment>
<proteinExistence type="inferred from homology"/>
<dbReference type="InterPro" id="IPR044965">
    <property type="entry name" value="Glyco_hydro_17_plant"/>
</dbReference>
<dbReference type="GO" id="GO:0016798">
    <property type="term" value="F:hydrolase activity, acting on glycosyl bonds"/>
    <property type="evidence" value="ECO:0007669"/>
    <property type="project" value="UniProtKB-KW"/>
</dbReference>
<dbReference type="Proteomes" id="UP001642360">
    <property type="component" value="Unassembled WGS sequence"/>
</dbReference>
<gene>
    <name evidence="8" type="ORF">ILEXP_LOCUS7935</name>
</gene>
<evidence type="ECO:0000259" key="7">
    <source>
        <dbReference type="SMART" id="SM00768"/>
    </source>
</evidence>
<dbReference type="SUPFAM" id="SSF51445">
    <property type="entry name" value="(Trans)glycosidases"/>
    <property type="match status" value="1"/>
</dbReference>
<dbReference type="EMBL" id="CAUOFW020001048">
    <property type="protein sequence ID" value="CAK9140484.1"/>
    <property type="molecule type" value="Genomic_DNA"/>
</dbReference>
<dbReference type="AlphaFoldDB" id="A0ABC8RBY1"/>
<keyword evidence="9" id="KW-1185">Reference proteome</keyword>
<keyword evidence="4" id="KW-1015">Disulfide bond</keyword>
<dbReference type="InterPro" id="IPR017853">
    <property type="entry name" value="GH"/>
</dbReference>
<name>A0ABC8RBY1_9AQUA</name>
<dbReference type="InterPro" id="IPR000490">
    <property type="entry name" value="Glyco_hydro_17"/>
</dbReference>
<dbReference type="Gene3D" id="1.20.58.1040">
    <property type="match status" value="1"/>
</dbReference>
<dbReference type="Gene3D" id="3.20.20.80">
    <property type="entry name" value="Glycosidases"/>
    <property type="match status" value="1"/>
</dbReference>
<feature type="domain" description="X8" evidence="7">
    <location>
        <begin position="350"/>
        <end position="435"/>
    </location>
</feature>
<accession>A0ABC8RBY1</accession>
<evidence type="ECO:0000256" key="5">
    <source>
        <dbReference type="ARBA" id="ARBA00023295"/>
    </source>
</evidence>
<evidence type="ECO:0000313" key="8">
    <source>
        <dbReference type="EMBL" id="CAK9140484.1"/>
    </source>
</evidence>
<dbReference type="PANTHER" id="PTHR32227">
    <property type="entry name" value="GLUCAN ENDO-1,3-BETA-GLUCOSIDASE BG1-RELATED-RELATED"/>
    <property type="match status" value="1"/>
</dbReference>
<protein>
    <recommendedName>
        <fullName evidence="7">X8 domain-containing protein</fullName>
    </recommendedName>
</protein>
<dbReference type="Pfam" id="PF00332">
    <property type="entry name" value="Glyco_hydro_17"/>
    <property type="match status" value="1"/>
</dbReference>
<dbReference type="InterPro" id="IPR012946">
    <property type="entry name" value="X8"/>
</dbReference>
<organism evidence="8 9">
    <name type="scientific">Ilex paraguariensis</name>
    <name type="common">yerba mate</name>
    <dbReference type="NCBI Taxonomy" id="185542"/>
    <lineage>
        <taxon>Eukaryota</taxon>
        <taxon>Viridiplantae</taxon>
        <taxon>Streptophyta</taxon>
        <taxon>Embryophyta</taxon>
        <taxon>Tracheophyta</taxon>
        <taxon>Spermatophyta</taxon>
        <taxon>Magnoliopsida</taxon>
        <taxon>eudicotyledons</taxon>
        <taxon>Gunneridae</taxon>
        <taxon>Pentapetalae</taxon>
        <taxon>asterids</taxon>
        <taxon>campanulids</taxon>
        <taxon>Aquifoliales</taxon>
        <taxon>Aquifoliaceae</taxon>
        <taxon>Ilex</taxon>
    </lineage>
</organism>
<keyword evidence="2" id="KW-0732">Signal</keyword>
<evidence type="ECO:0000256" key="6">
    <source>
        <dbReference type="RuleBase" id="RU004335"/>
    </source>
</evidence>
<keyword evidence="5" id="KW-0326">Glycosidase</keyword>
<evidence type="ECO:0000313" key="9">
    <source>
        <dbReference type="Proteomes" id="UP001642360"/>
    </source>
</evidence>
<reference evidence="8 9" key="1">
    <citation type="submission" date="2024-02" db="EMBL/GenBank/DDBJ databases">
        <authorList>
            <person name="Vignale AGUSTIN F."/>
            <person name="Sosa J E."/>
            <person name="Modenutti C."/>
        </authorList>
    </citation>
    <scope>NUCLEOTIDE SEQUENCE [LARGE SCALE GENOMIC DNA]</scope>
</reference>
<dbReference type="SMART" id="SM00768">
    <property type="entry name" value="X8"/>
    <property type="match status" value="1"/>
</dbReference>
<evidence type="ECO:0000256" key="4">
    <source>
        <dbReference type="ARBA" id="ARBA00023157"/>
    </source>
</evidence>
<evidence type="ECO:0000256" key="3">
    <source>
        <dbReference type="ARBA" id="ARBA00022801"/>
    </source>
</evidence>